<sequence>MDERMHRPLAALDDQLRRDDLTPEQRRSLERDLRGTVAQIQAIESGKGLYEYTDEPFFPNAVVPTVHLQTLDELLERDKQRERDGFPKKVILGKIASHGGKKAVIVPTVTEEKFYHDNRPKMPGQGGDEGGSGEGEEGEVIGESPIKEEQQGGGQGAGDQDGGESHELDDSRAFEIGKALTEKFNLPNIQQKGKKAALFRYTYELTDINRKFGQFLDKKRSLKNILKTNLLLGTFDPDDVTFDRVVVSPVDLVYRIVSPEKEYESQALVFFIRDYSGSMYGDPTEVVLSQHVLIYSWLLYQYQERVEKRFILHDTEAREVDNFVSYYRLNNGGGTNIASAYKLVNKIVETEDLAKDYNIYIFQGTDGDDWDSEGKEALPEIEKMLTYVNRMGITVVSRSPGSNNTYIEKYLDKSGLLKKAPHLIKMTALSETSRNQDDLIKSIRQLVE</sequence>
<dbReference type="PANTHER" id="PTHR30510:SF2">
    <property type="entry name" value="UPF0229 PROTEIN YEAH"/>
    <property type="match status" value="1"/>
</dbReference>
<dbReference type="InterPro" id="IPR036465">
    <property type="entry name" value="vWFA_dom_sf"/>
</dbReference>
<dbReference type="NCBIfam" id="NF003712">
    <property type="entry name" value="PRK05325.2-4"/>
    <property type="match status" value="1"/>
</dbReference>
<feature type="compositionally biased region" description="Basic and acidic residues" evidence="1">
    <location>
        <begin position="14"/>
        <end position="30"/>
    </location>
</feature>
<feature type="region of interest" description="Disordered" evidence="1">
    <location>
        <begin position="1"/>
        <end position="30"/>
    </location>
</feature>
<dbReference type="Proteomes" id="UP000252355">
    <property type="component" value="Unassembled WGS sequence"/>
</dbReference>
<name>A0A367ZPR7_9BACT</name>
<evidence type="ECO:0000313" key="3">
    <source>
        <dbReference type="Proteomes" id="UP000252355"/>
    </source>
</evidence>
<feature type="compositionally biased region" description="Gly residues" evidence="1">
    <location>
        <begin position="151"/>
        <end position="160"/>
    </location>
</feature>
<organism evidence="2 3">
    <name type="scientific">Candidatus Ozemobacter sibiricus</name>
    <dbReference type="NCBI Taxonomy" id="2268124"/>
    <lineage>
        <taxon>Bacteria</taxon>
        <taxon>Candidatus Ozemobacteria</taxon>
        <taxon>Candidatus Ozemobacterales</taxon>
        <taxon>Candidatus Ozemobacteraceae</taxon>
        <taxon>Candidatus Ozemobacter</taxon>
    </lineage>
</organism>
<evidence type="ECO:0000313" key="2">
    <source>
        <dbReference type="EMBL" id="RCK80103.1"/>
    </source>
</evidence>
<accession>A0A367ZPR7</accession>
<proteinExistence type="predicted"/>
<dbReference type="InterPro" id="IPR006698">
    <property type="entry name" value="UPF0229"/>
</dbReference>
<comment type="caution">
    <text evidence="2">The sequence shown here is derived from an EMBL/GenBank/DDBJ whole genome shotgun (WGS) entry which is preliminary data.</text>
</comment>
<dbReference type="Pfam" id="PF04285">
    <property type="entry name" value="DUF444"/>
    <property type="match status" value="1"/>
</dbReference>
<dbReference type="AlphaFoldDB" id="A0A367ZPR7"/>
<dbReference type="SUPFAM" id="SSF53300">
    <property type="entry name" value="vWA-like"/>
    <property type="match status" value="1"/>
</dbReference>
<dbReference type="PANTHER" id="PTHR30510">
    <property type="entry name" value="UPF0229 PROTEIN YEAH"/>
    <property type="match status" value="1"/>
</dbReference>
<dbReference type="EMBL" id="QOQW01000008">
    <property type="protein sequence ID" value="RCK80103.1"/>
    <property type="molecule type" value="Genomic_DNA"/>
</dbReference>
<feature type="region of interest" description="Disordered" evidence="1">
    <location>
        <begin position="115"/>
        <end position="168"/>
    </location>
</feature>
<reference evidence="2 3" key="1">
    <citation type="submission" date="2018-05" db="EMBL/GenBank/DDBJ databases">
        <title>A metagenomic window into the 2 km-deep terrestrial subsurface aquifer revealed taxonomically and functionally diverse microbial community comprising novel uncultured bacterial lineages.</title>
        <authorList>
            <person name="Kadnikov V.V."/>
            <person name="Mardanov A.V."/>
            <person name="Beletsky A.V."/>
            <person name="Banks D."/>
            <person name="Pimenov N.V."/>
            <person name="Frank Y.A."/>
            <person name="Karnachuk O.V."/>
            <person name="Ravin N.V."/>
        </authorList>
    </citation>
    <scope>NUCLEOTIDE SEQUENCE [LARGE SCALE GENOMIC DNA]</scope>
    <source>
        <strain evidence="2">BY5</strain>
    </source>
</reference>
<feature type="compositionally biased region" description="Gly residues" evidence="1">
    <location>
        <begin position="124"/>
        <end position="133"/>
    </location>
</feature>
<gene>
    <name evidence="2" type="ORF">OZSIB_3607</name>
</gene>
<evidence type="ECO:0000256" key="1">
    <source>
        <dbReference type="SAM" id="MobiDB-lite"/>
    </source>
</evidence>
<protein>
    <submittedName>
        <fullName evidence="2">UPF0229 protein YeaH</fullName>
    </submittedName>
</protein>